<proteinExistence type="predicted"/>
<gene>
    <name evidence="1" type="ORF">O6P43_023180</name>
</gene>
<dbReference type="Proteomes" id="UP001163823">
    <property type="component" value="Chromosome 9"/>
</dbReference>
<name>A0AAD7LEP2_QUISA</name>
<sequence>MLLALNSLKLSAQSPPCKRNAFPIAASPSCSSKLLASPANTMGGNDSIVWSTDSSSFLSGYSGSCKAFLDLQLSILHFPEPIEDVVDGLSATTLFLVGSAAWTAETCWRDLGRWVCLVGMRVKVGWWECEEEEREGVLHNDFEEIVEAFESAIVNQFRVLSSLRFCRARDRIQEVVCSENQKRFQVGFYIVWESGRVWWISTVRGKTHGAVGS</sequence>
<protein>
    <submittedName>
        <fullName evidence="1">Uncharacterized protein</fullName>
    </submittedName>
</protein>
<dbReference type="KEGG" id="qsa:O6P43_023180"/>
<reference evidence="1" key="1">
    <citation type="journal article" date="2023" name="Science">
        <title>Elucidation of the pathway for biosynthesis of saponin adjuvants from the soapbark tree.</title>
        <authorList>
            <person name="Reed J."/>
            <person name="Orme A."/>
            <person name="El-Demerdash A."/>
            <person name="Owen C."/>
            <person name="Martin L.B.B."/>
            <person name="Misra R.C."/>
            <person name="Kikuchi S."/>
            <person name="Rejzek M."/>
            <person name="Martin A.C."/>
            <person name="Harkess A."/>
            <person name="Leebens-Mack J."/>
            <person name="Louveau T."/>
            <person name="Stephenson M.J."/>
            <person name="Osbourn A."/>
        </authorList>
    </citation>
    <scope>NUCLEOTIDE SEQUENCE</scope>
    <source>
        <strain evidence="1">S10</strain>
    </source>
</reference>
<dbReference type="AlphaFoldDB" id="A0AAD7LEP2"/>
<organism evidence="1 2">
    <name type="scientific">Quillaja saponaria</name>
    <name type="common">Soap bark tree</name>
    <dbReference type="NCBI Taxonomy" id="32244"/>
    <lineage>
        <taxon>Eukaryota</taxon>
        <taxon>Viridiplantae</taxon>
        <taxon>Streptophyta</taxon>
        <taxon>Embryophyta</taxon>
        <taxon>Tracheophyta</taxon>
        <taxon>Spermatophyta</taxon>
        <taxon>Magnoliopsida</taxon>
        <taxon>eudicotyledons</taxon>
        <taxon>Gunneridae</taxon>
        <taxon>Pentapetalae</taxon>
        <taxon>rosids</taxon>
        <taxon>fabids</taxon>
        <taxon>Fabales</taxon>
        <taxon>Quillajaceae</taxon>
        <taxon>Quillaja</taxon>
    </lineage>
</organism>
<comment type="caution">
    <text evidence="1">The sequence shown here is derived from an EMBL/GenBank/DDBJ whole genome shotgun (WGS) entry which is preliminary data.</text>
</comment>
<accession>A0AAD7LEP2</accession>
<dbReference type="EMBL" id="JARAOO010000009">
    <property type="protein sequence ID" value="KAJ7956795.1"/>
    <property type="molecule type" value="Genomic_DNA"/>
</dbReference>
<keyword evidence="2" id="KW-1185">Reference proteome</keyword>
<evidence type="ECO:0000313" key="1">
    <source>
        <dbReference type="EMBL" id="KAJ7956795.1"/>
    </source>
</evidence>
<evidence type="ECO:0000313" key="2">
    <source>
        <dbReference type="Proteomes" id="UP001163823"/>
    </source>
</evidence>